<dbReference type="SUPFAM" id="SSF63418">
    <property type="entry name" value="MurE/MurF N-terminal domain"/>
    <property type="match status" value="1"/>
</dbReference>
<evidence type="ECO:0000256" key="4">
    <source>
        <dbReference type="ARBA" id="ARBA00022741"/>
    </source>
</evidence>
<dbReference type="AlphaFoldDB" id="A0A382D7F4"/>
<dbReference type="EMBL" id="UINC01037889">
    <property type="protein sequence ID" value="SVB34069.1"/>
    <property type="molecule type" value="Genomic_DNA"/>
</dbReference>
<evidence type="ECO:0000259" key="11">
    <source>
        <dbReference type="Pfam" id="PF02875"/>
    </source>
</evidence>
<keyword evidence="4" id="KW-0547">Nucleotide-binding</keyword>
<dbReference type="Pfam" id="PF02875">
    <property type="entry name" value="Mur_ligase_C"/>
    <property type="match status" value="1"/>
</dbReference>
<evidence type="ECO:0000256" key="7">
    <source>
        <dbReference type="ARBA" id="ARBA00022984"/>
    </source>
</evidence>
<dbReference type="Pfam" id="PF08245">
    <property type="entry name" value="Mur_ligase_M"/>
    <property type="match status" value="1"/>
</dbReference>
<accession>A0A382D7F4</accession>
<dbReference type="InterPro" id="IPR035911">
    <property type="entry name" value="MurE/MurF_N"/>
</dbReference>
<keyword evidence="5" id="KW-0067">ATP-binding</keyword>
<dbReference type="PANTHER" id="PTHR43024:SF1">
    <property type="entry name" value="UDP-N-ACETYLMURAMOYL-TRIPEPTIDE--D-ALANYL-D-ALANINE LIGASE"/>
    <property type="match status" value="1"/>
</dbReference>
<dbReference type="GO" id="GO:0009252">
    <property type="term" value="P:peptidoglycan biosynthetic process"/>
    <property type="evidence" value="ECO:0007669"/>
    <property type="project" value="UniProtKB-KW"/>
</dbReference>
<keyword evidence="8" id="KW-0131">Cell cycle</keyword>
<dbReference type="NCBIfam" id="TIGR01143">
    <property type="entry name" value="murF"/>
    <property type="match status" value="1"/>
</dbReference>
<dbReference type="InterPro" id="IPR005863">
    <property type="entry name" value="UDP-N-AcMur_synth"/>
</dbReference>
<reference evidence="13" key="1">
    <citation type="submission" date="2018-05" db="EMBL/GenBank/DDBJ databases">
        <authorList>
            <person name="Lanie J.A."/>
            <person name="Ng W.-L."/>
            <person name="Kazmierczak K.M."/>
            <person name="Andrzejewski T.M."/>
            <person name="Davidsen T.M."/>
            <person name="Wayne K.J."/>
            <person name="Tettelin H."/>
            <person name="Glass J.I."/>
            <person name="Rusch D."/>
            <person name="Podicherti R."/>
            <person name="Tsui H.-C.T."/>
            <person name="Winkler M.E."/>
        </authorList>
    </citation>
    <scope>NUCLEOTIDE SEQUENCE</scope>
</reference>
<evidence type="ECO:0000256" key="10">
    <source>
        <dbReference type="ARBA" id="ARBA00031461"/>
    </source>
</evidence>
<name>A0A382D7F4_9ZZZZ</name>
<gene>
    <name evidence="13" type="ORF">METZ01_LOCUS186923</name>
</gene>
<dbReference type="GO" id="GO:0051301">
    <property type="term" value="P:cell division"/>
    <property type="evidence" value="ECO:0007669"/>
    <property type="project" value="UniProtKB-KW"/>
</dbReference>
<dbReference type="InterPro" id="IPR013221">
    <property type="entry name" value="Mur_ligase_cen"/>
</dbReference>
<dbReference type="HAMAP" id="MF_02019">
    <property type="entry name" value="MurF"/>
    <property type="match status" value="1"/>
</dbReference>
<keyword evidence="2" id="KW-0436">Ligase</keyword>
<feature type="domain" description="Mur ligase C-terminal" evidence="11">
    <location>
        <begin position="311"/>
        <end position="431"/>
    </location>
</feature>
<evidence type="ECO:0000259" key="12">
    <source>
        <dbReference type="Pfam" id="PF08245"/>
    </source>
</evidence>
<dbReference type="GO" id="GO:0008360">
    <property type="term" value="P:regulation of cell shape"/>
    <property type="evidence" value="ECO:0007669"/>
    <property type="project" value="UniProtKB-KW"/>
</dbReference>
<dbReference type="SUPFAM" id="SSF53244">
    <property type="entry name" value="MurD-like peptide ligases, peptide-binding domain"/>
    <property type="match status" value="1"/>
</dbReference>
<dbReference type="SUPFAM" id="SSF53623">
    <property type="entry name" value="MurD-like peptide ligases, catalytic domain"/>
    <property type="match status" value="1"/>
</dbReference>
<dbReference type="PANTHER" id="PTHR43024">
    <property type="entry name" value="UDP-N-ACETYLMURAMOYL-TRIPEPTIDE--D-ALANYL-D-ALANINE LIGASE"/>
    <property type="match status" value="1"/>
</dbReference>
<evidence type="ECO:0000256" key="2">
    <source>
        <dbReference type="ARBA" id="ARBA00022598"/>
    </source>
</evidence>
<evidence type="ECO:0000256" key="1">
    <source>
        <dbReference type="ARBA" id="ARBA00022490"/>
    </source>
</evidence>
<feature type="domain" description="Mur ligase central" evidence="12">
    <location>
        <begin position="116"/>
        <end position="289"/>
    </location>
</feature>
<dbReference type="InterPro" id="IPR036565">
    <property type="entry name" value="Mur-like_cat_sf"/>
</dbReference>
<dbReference type="GO" id="GO:0071555">
    <property type="term" value="P:cell wall organization"/>
    <property type="evidence" value="ECO:0007669"/>
    <property type="project" value="UniProtKB-KW"/>
</dbReference>
<evidence type="ECO:0000256" key="8">
    <source>
        <dbReference type="ARBA" id="ARBA00023306"/>
    </source>
</evidence>
<keyword evidence="6" id="KW-0133">Cell shape</keyword>
<keyword evidence="7" id="KW-0573">Peptidoglycan synthesis</keyword>
<dbReference type="InterPro" id="IPR036615">
    <property type="entry name" value="Mur_ligase_C_dom_sf"/>
</dbReference>
<evidence type="ECO:0000256" key="5">
    <source>
        <dbReference type="ARBA" id="ARBA00022840"/>
    </source>
</evidence>
<proteinExistence type="inferred from homology"/>
<keyword evidence="1" id="KW-0963">Cytoplasm</keyword>
<evidence type="ECO:0000256" key="6">
    <source>
        <dbReference type="ARBA" id="ARBA00022960"/>
    </source>
</evidence>
<sequence length="450" mass="47722">MNSLWTWAELTSAVGLDPGAGPDVAGISIDSRTLRPGDLFVALRGDPGPRFFASHRSDRDGHDFVADAIEAGAVGVLVDREVDAGISALYVEDTLDGLWQIAAARRGNYPGKVIAVTGSSGKTTLKNFLVDALGAFASEGSQNNHIGVPLSLARTLVSDMPAVYELGTNHPGEIGPLSQLVTPDVAVVLNVSPAHIEYFTGIDALRQEKLAIVEGLSANGTLVLADDPDLIVPSGIGSLRFGRDPSADVCIVQETPDWVALQTPSGRIEMDIPGGGKHRAMTLAAASAVLFALGESPRLLERIRTSSIPEGRGNRISCGHVSLIDDSYNANPDSMRAALEVLSRSPGGRRIAVLGDMLELGEDSTNYHRELNAHMNGVDGVVCVGKQMKALEACLDPERRLNHFERADQGLIDYLLSATQAGDVLLVKGSRGIFWSQGFVASLKDAFDEV</sequence>
<protein>
    <recommendedName>
        <fullName evidence="10">UDP-MurNAc-pentapeptide synthetase</fullName>
    </recommendedName>
</protein>
<dbReference type="InterPro" id="IPR004101">
    <property type="entry name" value="Mur_ligase_C"/>
</dbReference>
<keyword evidence="9" id="KW-0961">Cell wall biogenesis/degradation</keyword>
<dbReference type="GO" id="GO:0047480">
    <property type="term" value="F:UDP-N-acetylmuramoyl-tripeptide-D-alanyl-D-alanine ligase activity"/>
    <property type="evidence" value="ECO:0007669"/>
    <property type="project" value="InterPro"/>
</dbReference>
<dbReference type="Gene3D" id="3.90.190.20">
    <property type="entry name" value="Mur ligase, C-terminal domain"/>
    <property type="match status" value="1"/>
</dbReference>
<dbReference type="Gene3D" id="3.40.1390.10">
    <property type="entry name" value="MurE/MurF, N-terminal domain"/>
    <property type="match status" value="1"/>
</dbReference>
<organism evidence="13">
    <name type="scientific">marine metagenome</name>
    <dbReference type="NCBI Taxonomy" id="408172"/>
    <lineage>
        <taxon>unclassified sequences</taxon>
        <taxon>metagenomes</taxon>
        <taxon>ecological metagenomes</taxon>
    </lineage>
</organism>
<dbReference type="Gene3D" id="3.40.1190.10">
    <property type="entry name" value="Mur-like, catalytic domain"/>
    <property type="match status" value="1"/>
</dbReference>
<keyword evidence="3" id="KW-0132">Cell division</keyword>
<evidence type="ECO:0000256" key="3">
    <source>
        <dbReference type="ARBA" id="ARBA00022618"/>
    </source>
</evidence>
<evidence type="ECO:0000313" key="13">
    <source>
        <dbReference type="EMBL" id="SVB34069.1"/>
    </source>
</evidence>
<dbReference type="GO" id="GO:0005524">
    <property type="term" value="F:ATP binding"/>
    <property type="evidence" value="ECO:0007669"/>
    <property type="project" value="UniProtKB-KW"/>
</dbReference>
<dbReference type="InterPro" id="IPR051046">
    <property type="entry name" value="MurCDEF_CellWall_CoF430Synth"/>
</dbReference>
<evidence type="ECO:0000256" key="9">
    <source>
        <dbReference type="ARBA" id="ARBA00023316"/>
    </source>
</evidence>